<evidence type="ECO:0000256" key="1">
    <source>
        <dbReference type="ARBA" id="ARBA00023125"/>
    </source>
</evidence>
<reference evidence="2 3" key="1">
    <citation type="journal article" date="2016" name="Nat. Commun.">
        <title>Thousands of microbial genomes shed light on interconnected biogeochemical processes in an aquifer system.</title>
        <authorList>
            <person name="Anantharaman K."/>
            <person name="Brown C.T."/>
            <person name="Hug L.A."/>
            <person name="Sharon I."/>
            <person name="Castelle C.J."/>
            <person name="Probst A.J."/>
            <person name="Thomas B.C."/>
            <person name="Singh A."/>
            <person name="Wilkins M.J."/>
            <person name="Karaoz U."/>
            <person name="Brodie E.L."/>
            <person name="Williams K.H."/>
            <person name="Hubbard S.S."/>
            <person name="Banfield J.F."/>
        </authorList>
    </citation>
    <scope>NUCLEOTIDE SEQUENCE [LARGE SCALE GENOMIC DNA]</scope>
</reference>
<comment type="caution">
    <text evidence="2">The sequence shown here is derived from an EMBL/GenBank/DDBJ whole genome shotgun (WGS) entry which is preliminary data.</text>
</comment>
<dbReference type="STRING" id="1817816.A2Y64_04310"/>
<evidence type="ECO:0000313" key="2">
    <source>
        <dbReference type="EMBL" id="OGD75274.1"/>
    </source>
</evidence>
<dbReference type="AlphaFoldDB" id="A0A1F5F7C0"/>
<dbReference type="SUPFAM" id="SSF82607">
    <property type="entry name" value="YbaB-like"/>
    <property type="match status" value="1"/>
</dbReference>
<dbReference type="GO" id="GO:0005829">
    <property type="term" value="C:cytosol"/>
    <property type="evidence" value="ECO:0007669"/>
    <property type="project" value="TreeGrafter"/>
</dbReference>
<dbReference type="EMBL" id="MFAF01000079">
    <property type="protein sequence ID" value="OGD75274.1"/>
    <property type="molecule type" value="Genomic_DNA"/>
</dbReference>
<sequence>MAQAQRLQAEITDVRTGPAETFVEGQAGVWPVKVKMNGRHDVASVVTESGTVGSGDVELLEDLVVEAVADARIKADEMARGEMARAAREAGIPPAIAERKMGGF</sequence>
<dbReference type="Pfam" id="PF02575">
    <property type="entry name" value="YbaB_DNA_bd"/>
    <property type="match status" value="1"/>
</dbReference>
<dbReference type="InterPro" id="IPR004401">
    <property type="entry name" value="YbaB/EbfC"/>
</dbReference>
<name>A0A1F5F7C0_9BACT</name>
<protein>
    <recommendedName>
        <fullName evidence="4">Nucleoid-associated protein</fullName>
    </recommendedName>
</protein>
<dbReference type="PIRSF" id="PIRSF004555">
    <property type="entry name" value="UCP004555"/>
    <property type="match status" value="1"/>
</dbReference>
<dbReference type="GO" id="GO:0003677">
    <property type="term" value="F:DNA binding"/>
    <property type="evidence" value="ECO:0007669"/>
    <property type="project" value="UniProtKB-KW"/>
</dbReference>
<dbReference type="PANTHER" id="PTHR33449">
    <property type="entry name" value="NUCLEOID-ASSOCIATED PROTEIN YBAB"/>
    <property type="match status" value="1"/>
</dbReference>
<gene>
    <name evidence="2" type="ORF">A2Y64_04310</name>
</gene>
<dbReference type="PANTHER" id="PTHR33449:SF1">
    <property type="entry name" value="NUCLEOID-ASSOCIATED PROTEIN YBAB"/>
    <property type="match status" value="1"/>
</dbReference>
<evidence type="ECO:0008006" key="4">
    <source>
        <dbReference type="Google" id="ProtNLM"/>
    </source>
</evidence>
<organism evidence="2 3">
    <name type="scientific">Candidatus Coatesbacteria bacterium RBG_13_66_14</name>
    <dbReference type="NCBI Taxonomy" id="1817816"/>
    <lineage>
        <taxon>Bacteria</taxon>
        <taxon>Candidatus Coatesiibacteriota</taxon>
    </lineage>
</organism>
<dbReference type="Gene3D" id="3.30.1310.10">
    <property type="entry name" value="Nucleoid-associated protein YbaB-like domain"/>
    <property type="match status" value="1"/>
</dbReference>
<dbReference type="Proteomes" id="UP000177187">
    <property type="component" value="Unassembled WGS sequence"/>
</dbReference>
<dbReference type="InterPro" id="IPR036894">
    <property type="entry name" value="YbaB-like_sf"/>
</dbReference>
<proteinExistence type="predicted"/>
<keyword evidence="1" id="KW-0238">DNA-binding</keyword>
<accession>A0A1F5F7C0</accession>
<evidence type="ECO:0000313" key="3">
    <source>
        <dbReference type="Proteomes" id="UP000177187"/>
    </source>
</evidence>